<organism evidence="1 2">
    <name type="scientific">Methanocella paludicola (strain DSM 17711 / JCM 13418 / NBRC 101707 / SANAE)</name>
    <dbReference type="NCBI Taxonomy" id="304371"/>
    <lineage>
        <taxon>Archaea</taxon>
        <taxon>Methanobacteriati</taxon>
        <taxon>Methanobacteriota</taxon>
        <taxon>Stenosarchaea group</taxon>
        <taxon>Methanomicrobia</taxon>
        <taxon>Methanocellales</taxon>
        <taxon>Methanocellaceae</taxon>
        <taxon>Methanocella</taxon>
    </lineage>
</organism>
<accession>D1YVU5</accession>
<gene>
    <name evidence="1" type="ordered locus">MCP_0495</name>
</gene>
<reference evidence="1 2" key="1">
    <citation type="journal article" date="2007" name="Appl. Environ. Microbiol.">
        <title>Isolation of key methanogens for global methane emission from rice paddy fields: a novel isolate affiliated with the clone cluster rice cluster I.</title>
        <authorList>
            <person name="Sakai S."/>
            <person name="Imachi H."/>
            <person name="Sekiguchi Y."/>
            <person name="Ohashi A."/>
            <person name="Harada H."/>
            <person name="Kamagata Y."/>
        </authorList>
    </citation>
    <scope>NUCLEOTIDE SEQUENCE [LARGE SCALE GENOMIC DNA]</scope>
    <source>
        <strain evidence="2">DSM 17711 / JCM 13418 / NBRC 101707 / SANAE</strain>
    </source>
</reference>
<protein>
    <recommendedName>
        <fullName evidence="3">DUF2124 domain-containing protein</fullName>
    </recommendedName>
</protein>
<dbReference type="FunCoup" id="D1YVU5">
    <property type="interactions" value="8"/>
</dbReference>
<dbReference type="STRING" id="304371.MCP_0495"/>
<dbReference type="CDD" id="cd01653">
    <property type="entry name" value="GATase1"/>
    <property type="match status" value="1"/>
</dbReference>
<dbReference type="AlphaFoldDB" id="D1YVU5"/>
<dbReference type="InterPro" id="IPR009183">
    <property type="entry name" value="UCP004962"/>
</dbReference>
<evidence type="ECO:0000313" key="2">
    <source>
        <dbReference type="Proteomes" id="UP000001882"/>
    </source>
</evidence>
<dbReference type="OrthoDB" id="64681at2157"/>
<dbReference type="Proteomes" id="UP000001882">
    <property type="component" value="Chromosome"/>
</dbReference>
<keyword evidence="2" id="KW-1185">Reference proteome</keyword>
<dbReference type="RefSeq" id="WP_012899247.1">
    <property type="nucleotide sequence ID" value="NC_013665.1"/>
</dbReference>
<name>D1YVU5_METPS</name>
<dbReference type="InParanoid" id="D1YVU5"/>
<sequence>MYKVVETTKGLSPLLKTFKAQMAALGMQRAHKIVFLGSAGTCVPFIELFAYTIRNDHVEMFLVPDAILEETRSVWHVPGIGMQAGGAADPHGADFVIVLGGLSMPGSKVDAAGTAERIKAILKPGGKVMGICFMSMFEKAGWYGKVPFDVVIDANIDPIQVQKFEP</sequence>
<evidence type="ECO:0008006" key="3">
    <source>
        <dbReference type="Google" id="ProtNLM"/>
    </source>
</evidence>
<dbReference type="EMBL" id="AP011532">
    <property type="protein sequence ID" value="BAI60567.1"/>
    <property type="molecule type" value="Genomic_DNA"/>
</dbReference>
<dbReference type="KEGG" id="mpd:MCP_0495"/>
<dbReference type="Gene3D" id="3.40.50.2300">
    <property type="match status" value="1"/>
</dbReference>
<dbReference type="eggNOG" id="arCOG04847">
    <property type="taxonomic scope" value="Archaea"/>
</dbReference>
<reference evidence="2" key="3">
    <citation type="journal article" date="2011" name="PLoS ONE">
        <title>Genome sequence of a mesophilic hydrogenotrophic methanogen Methanocella paludicola, the first cultivated representative of the order Methanocellales.</title>
        <authorList>
            <person name="Sakai S."/>
            <person name="Takaki Y."/>
            <person name="Shimamura S."/>
            <person name="Sekine M."/>
            <person name="Tajima T."/>
            <person name="Kosugi H."/>
            <person name="Ichikawa N."/>
            <person name="Tasumi E."/>
            <person name="Hiraki A.T."/>
            <person name="Shimizu A."/>
            <person name="Kato Y."/>
            <person name="Nishiko R."/>
            <person name="Mori K."/>
            <person name="Fujita N."/>
            <person name="Imachi H."/>
            <person name="Takai K."/>
        </authorList>
    </citation>
    <scope>NUCLEOTIDE SEQUENCE [LARGE SCALE GENOMIC DNA]</scope>
    <source>
        <strain evidence="2">DSM 17711 / JCM 13418 / NBRC 101707 / SANAE</strain>
    </source>
</reference>
<evidence type="ECO:0000313" key="1">
    <source>
        <dbReference type="EMBL" id="BAI60567.1"/>
    </source>
</evidence>
<dbReference type="Pfam" id="PF09897">
    <property type="entry name" value="DUF2124"/>
    <property type="match status" value="1"/>
</dbReference>
<reference evidence="1 2" key="2">
    <citation type="journal article" date="2008" name="Int. J. Syst. Evol. Microbiol.">
        <title>Methanocella paludicola gen. nov., sp. nov., a methane-producing archaeon, the first isolate of the lineage 'Rice Cluster I', and proposal of the new archaeal order Methanocellales ord. nov.</title>
        <authorList>
            <person name="Sakai S."/>
            <person name="Imachi H."/>
            <person name="Hanada S."/>
            <person name="Ohashi A."/>
            <person name="Harada H."/>
            <person name="Kamagata Y."/>
        </authorList>
    </citation>
    <scope>NUCLEOTIDE SEQUENCE [LARGE SCALE GENOMIC DNA]</scope>
    <source>
        <strain evidence="2">DSM 17711 / JCM 13418 / NBRC 101707 / SANAE</strain>
    </source>
</reference>
<proteinExistence type="predicted"/>
<dbReference type="GeneID" id="8680579"/>